<dbReference type="InterPro" id="IPR036779">
    <property type="entry name" value="LysM_dom_sf"/>
</dbReference>
<evidence type="ECO:0000313" key="2">
    <source>
        <dbReference type="Proteomes" id="UP000191408"/>
    </source>
</evidence>
<gene>
    <name evidence="1" type="ORF">PENPOL_c002G09048</name>
</gene>
<comment type="caution">
    <text evidence="1">The sequence shown here is derived from an EMBL/GenBank/DDBJ whole genome shotgun (WGS) entry which is preliminary data.</text>
</comment>
<dbReference type="OrthoDB" id="5985073at2759"/>
<dbReference type="AlphaFoldDB" id="A0A1V6NXT3"/>
<dbReference type="Gene3D" id="3.10.350.10">
    <property type="entry name" value="LysM domain"/>
    <property type="match status" value="1"/>
</dbReference>
<reference evidence="2" key="1">
    <citation type="journal article" date="2017" name="Nat. Microbiol.">
        <title>Global analysis of biosynthetic gene clusters reveals vast potential of secondary metabolite production in Penicillium species.</title>
        <authorList>
            <person name="Nielsen J.C."/>
            <person name="Grijseels S."/>
            <person name="Prigent S."/>
            <person name="Ji B."/>
            <person name="Dainat J."/>
            <person name="Nielsen K.F."/>
            <person name="Frisvad J.C."/>
            <person name="Workman M."/>
            <person name="Nielsen J."/>
        </authorList>
    </citation>
    <scope>NUCLEOTIDE SEQUENCE [LARGE SCALE GENOMIC DNA]</scope>
    <source>
        <strain evidence="2">IBT 4502</strain>
    </source>
</reference>
<evidence type="ECO:0000313" key="1">
    <source>
        <dbReference type="EMBL" id="OQD69146.1"/>
    </source>
</evidence>
<dbReference type="EMBL" id="MDYM01000002">
    <property type="protein sequence ID" value="OQD69146.1"/>
    <property type="molecule type" value="Genomic_DNA"/>
</dbReference>
<proteinExistence type="predicted"/>
<dbReference type="Proteomes" id="UP000191408">
    <property type="component" value="Unassembled WGS sequence"/>
</dbReference>
<keyword evidence="2" id="KW-1185">Reference proteome</keyword>
<accession>A0A1V6NXT3</accession>
<protein>
    <recommendedName>
        <fullName evidence="3">LysM domain-containing protein</fullName>
    </recommendedName>
</protein>
<organism evidence="1 2">
    <name type="scientific">Penicillium polonicum</name>
    <dbReference type="NCBI Taxonomy" id="60169"/>
    <lineage>
        <taxon>Eukaryota</taxon>
        <taxon>Fungi</taxon>
        <taxon>Dikarya</taxon>
        <taxon>Ascomycota</taxon>
        <taxon>Pezizomycotina</taxon>
        <taxon>Eurotiomycetes</taxon>
        <taxon>Eurotiomycetidae</taxon>
        <taxon>Eurotiales</taxon>
        <taxon>Aspergillaceae</taxon>
        <taxon>Penicillium</taxon>
    </lineage>
</organism>
<evidence type="ECO:0008006" key="3">
    <source>
        <dbReference type="Google" id="ProtNLM"/>
    </source>
</evidence>
<dbReference type="STRING" id="60169.A0A1V6NXT3"/>
<sequence length="47" mass="4972">MTPSAPTQAGIPSECNAYDVAQHGDGCEVFASRNKITVDQLYTCNPA</sequence>
<name>A0A1V6NXT3_PENPO</name>